<dbReference type="SUPFAM" id="SSF47226">
    <property type="entry name" value="Histidine-containing phosphotransfer domain, HPT domain"/>
    <property type="match status" value="1"/>
</dbReference>
<keyword evidence="5 14" id="KW-0597">Phosphoprotein</keyword>
<dbReference type="PROSITE" id="PS50894">
    <property type="entry name" value="HPT"/>
    <property type="match status" value="1"/>
</dbReference>
<keyword evidence="11" id="KW-0902">Two-component regulatory system</keyword>
<dbReference type="Pfam" id="PF00497">
    <property type="entry name" value="SBP_bac_3"/>
    <property type="match status" value="1"/>
</dbReference>
<dbReference type="PROSITE" id="PS50110">
    <property type="entry name" value="RESPONSE_REGULATORY"/>
    <property type="match status" value="1"/>
</dbReference>
<accession>W3V4M4</accession>
<dbReference type="GO" id="GO:0000155">
    <property type="term" value="F:phosphorelay sensor kinase activity"/>
    <property type="evidence" value="ECO:0007669"/>
    <property type="project" value="InterPro"/>
</dbReference>
<evidence type="ECO:0000256" key="6">
    <source>
        <dbReference type="ARBA" id="ARBA00022692"/>
    </source>
</evidence>
<dbReference type="InterPro" id="IPR001638">
    <property type="entry name" value="Solute-binding_3/MltF_N"/>
</dbReference>
<dbReference type="PANTHER" id="PTHR45339">
    <property type="entry name" value="HYBRID SIGNAL TRANSDUCTION HISTIDINE KINASE J"/>
    <property type="match status" value="1"/>
</dbReference>
<feature type="domain" description="HPt" evidence="17">
    <location>
        <begin position="1111"/>
        <end position="1210"/>
    </location>
</feature>
<keyword evidence="7" id="KW-0732">Signal</keyword>
<evidence type="ECO:0000256" key="8">
    <source>
        <dbReference type="ARBA" id="ARBA00022741"/>
    </source>
</evidence>
<dbReference type="EC" id="2.7.13.3" evidence="3"/>
<evidence type="ECO:0000256" key="3">
    <source>
        <dbReference type="ARBA" id="ARBA00012438"/>
    </source>
</evidence>
<dbReference type="GO" id="GO:0005886">
    <property type="term" value="C:plasma membrane"/>
    <property type="evidence" value="ECO:0007669"/>
    <property type="project" value="UniProtKB-SubCell"/>
</dbReference>
<dbReference type="InterPro" id="IPR004358">
    <property type="entry name" value="Sig_transdc_His_kin-like_C"/>
</dbReference>
<dbReference type="SMART" id="SM00448">
    <property type="entry name" value="REC"/>
    <property type="match status" value="1"/>
</dbReference>
<evidence type="ECO:0000256" key="11">
    <source>
        <dbReference type="ARBA" id="ARBA00023012"/>
    </source>
</evidence>
<evidence type="ECO:0000256" key="7">
    <source>
        <dbReference type="ARBA" id="ARBA00022729"/>
    </source>
</evidence>
<evidence type="ECO:0000259" key="15">
    <source>
        <dbReference type="PROSITE" id="PS50109"/>
    </source>
</evidence>
<dbReference type="Pfam" id="PF00072">
    <property type="entry name" value="Response_reg"/>
    <property type="match status" value="1"/>
</dbReference>
<dbReference type="PRINTS" id="PR00344">
    <property type="entry name" value="BCTRLSENSOR"/>
</dbReference>
<dbReference type="PROSITE" id="PS50109">
    <property type="entry name" value="HIS_KIN"/>
    <property type="match status" value="1"/>
</dbReference>
<dbReference type="SMART" id="SM00387">
    <property type="entry name" value="HATPase_c"/>
    <property type="match status" value="1"/>
</dbReference>
<sequence length="1210" mass="135769">MKGGRKGSRWLAVLILLLPLPGRSLNLFEYRNAQELPSDGLPVAFYSNVITQEFVPLPVKLPIKEQGMLIPRFPTLKVGILCCIGAPLVIHRWDGKLEGIYADYLRLIETVLKRPVEIRLFGNWESAYAALQRGDIQLLSHSASSQSENRRDDTYPVLVQPLALIVRKEQANMPFAEMNIMAAPGSNPNTIEQLRKHYRSVLVAKNQQEGIQAVVDGEVDAYLDGQSQIAYLLAFRPFTKLTYRRDISQGERYDFLAHNGDGIVETIDLILTAIPHEIRNKVYQRWVSGLALSGNSDTSIFSPQEKTWIKKNPVVNVAISRTAPPYSFLDKDGQLAGLDVDILRLLGEKSGITFNFIPADGAVGVKKLLKDGEAQMTSLISTPERRRWLTFSHPYGTVEWVMITRNERNAPYEFEQLKHHRVAIQRGHALLSVLKQYPEIFIMEVDNVAQGIDMVLAGAADATFDSLISADYLQASRYGTNISIQFFEGSLQPEQYAIIPDYPQLVNILNKSIDALPPNELRVLRLKWLSMGNVTPYADSKISPWAKLWGGALFVIALSSAFWGSYLAHQIRRRKRAENNLQDLLTYWETLFNNMPTPMFVCDPTMCVTAANLYFRREMDTLGSDVIGRSLFSLCFLKPADEQDISMIFLRCLEGAPAHFSDRSIAIQGQDRDVYLWLESYSNTEGVVQGIIGGWFDVTERKLLAQELRQERDKAELASLEKSDFLAHMSHEIRTPLQAIIGILDLEVKQQPLPPTPLHIAWHAAMSLQGIIGDVLDFSKIESGRMVLNLKPESLQEVLGSCVAAFSHRAKEKGLFFARQFDLPSEYYHLLDATRVTQVVNNLLGNAIKFTEQGGVQISAGYRHIPKSNQDEITLVVADTGCGIPETMYEAVLLPYVQVTQNNGGKTGTGLGLPISVQLVELMGGSLKITGVPSGGAQVTVMLPLMRSVVEKEAVSEKTENIEGEINESLNILVVDDLPANLQVLSLQLAPSGHRVVLAESGEQAMNLMEEGYFDLVLTDCQMPVMNGYELAQLLRKHERLRQLPSFIILGCTANAFSTEQARCLDAGMDGVLTKPLVQSKLLAEISRYYRQVNDEVTLQFDEILALAQQDVVVEYQLLSAVWKGMSEDIAELRQPENQQVHEKITHHAHRMKGAFALMQYQQGIRICLRIEKGERYDEKTIEALLTRAEYFQQQIKQQLEKLQDVNQSE</sequence>
<evidence type="ECO:0000256" key="12">
    <source>
        <dbReference type="ARBA" id="ARBA00023136"/>
    </source>
</evidence>
<keyword evidence="10" id="KW-1133">Transmembrane helix</keyword>
<dbReference type="SMART" id="SM00062">
    <property type="entry name" value="PBPb"/>
    <property type="match status" value="2"/>
</dbReference>
<dbReference type="InterPro" id="IPR011006">
    <property type="entry name" value="CheY-like_superfamily"/>
</dbReference>
<evidence type="ECO:0000259" key="16">
    <source>
        <dbReference type="PROSITE" id="PS50110"/>
    </source>
</evidence>
<keyword evidence="6" id="KW-0812">Transmembrane</keyword>
<dbReference type="AlphaFoldDB" id="W3V4M4"/>
<dbReference type="CDD" id="cd13705">
    <property type="entry name" value="PBP2_BvgS_D1"/>
    <property type="match status" value="1"/>
</dbReference>
<dbReference type="Pfam" id="PF01627">
    <property type="entry name" value="Hpt"/>
    <property type="match status" value="1"/>
</dbReference>
<dbReference type="InterPro" id="IPR036641">
    <property type="entry name" value="HPT_dom_sf"/>
</dbReference>
<dbReference type="Gene3D" id="3.40.190.10">
    <property type="entry name" value="Periplasmic binding protein-like II"/>
    <property type="match status" value="4"/>
</dbReference>
<name>W3V4M4_9GAMM</name>
<dbReference type="PATRIC" id="fig|1004151.3.peg.2835"/>
<organism evidence="18 19">
    <name type="scientific">Photorhabdus khanii NC19</name>
    <dbReference type="NCBI Taxonomy" id="1004151"/>
    <lineage>
        <taxon>Bacteria</taxon>
        <taxon>Pseudomonadati</taxon>
        <taxon>Pseudomonadota</taxon>
        <taxon>Gammaproteobacteria</taxon>
        <taxon>Enterobacterales</taxon>
        <taxon>Morganellaceae</taxon>
        <taxon>Photorhabdus</taxon>
    </lineage>
</organism>
<dbReference type="InterPro" id="IPR003661">
    <property type="entry name" value="HisK_dim/P_dom"/>
</dbReference>
<feature type="domain" description="Histidine kinase" evidence="15">
    <location>
        <begin position="728"/>
        <end position="947"/>
    </location>
</feature>
<feature type="modified residue" description="4-aspartylphosphate" evidence="14">
    <location>
        <position position="1020"/>
    </location>
</feature>
<evidence type="ECO:0000256" key="4">
    <source>
        <dbReference type="ARBA" id="ARBA00022475"/>
    </source>
</evidence>
<keyword evidence="19" id="KW-1185">Reference proteome</keyword>
<dbReference type="SUPFAM" id="SSF52172">
    <property type="entry name" value="CheY-like"/>
    <property type="match status" value="1"/>
</dbReference>
<dbReference type="InterPro" id="IPR049871">
    <property type="entry name" value="BvgS-like_periplasmic2"/>
</dbReference>
<dbReference type="SUPFAM" id="SSF47384">
    <property type="entry name" value="Homodimeric domain of signal transducing histidine kinase"/>
    <property type="match status" value="1"/>
</dbReference>
<keyword evidence="4" id="KW-1003">Cell membrane</keyword>
<dbReference type="SMART" id="SM00388">
    <property type="entry name" value="HisKA"/>
    <property type="match status" value="1"/>
</dbReference>
<dbReference type="Pfam" id="PF02518">
    <property type="entry name" value="HATPase_c"/>
    <property type="match status" value="1"/>
</dbReference>
<dbReference type="Gene3D" id="3.40.50.2300">
    <property type="match status" value="1"/>
</dbReference>
<dbReference type="CDD" id="cd00082">
    <property type="entry name" value="HisKA"/>
    <property type="match status" value="1"/>
</dbReference>
<dbReference type="GO" id="GO:0005524">
    <property type="term" value="F:ATP binding"/>
    <property type="evidence" value="ECO:0007669"/>
    <property type="project" value="UniProtKB-KW"/>
</dbReference>
<dbReference type="Gene3D" id="1.20.120.160">
    <property type="entry name" value="HPT domain"/>
    <property type="match status" value="1"/>
</dbReference>
<evidence type="ECO:0000256" key="13">
    <source>
        <dbReference type="PROSITE-ProRule" id="PRU00110"/>
    </source>
</evidence>
<dbReference type="InterPro" id="IPR049870">
    <property type="entry name" value="BvgS-like_periplasmic1"/>
</dbReference>
<dbReference type="RefSeq" id="WP_051477399.1">
    <property type="nucleotide sequence ID" value="NZ_AYSJ01000013.1"/>
</dbReference>
<evidence type="ECO:0000256" key="14">
    <source>
        <dbReference type="PROSITE-ProRule" id="PRU00169"/>
    </source>
</evidence>
<protein>
    <recommendedName>
        <fullName evidence="3">histidine kinase</fullName>
        <ecNumber evidence="3">2.7.13.3</ecNumber>
    </recommendedName>
</protein>
<proteinExistence type="predicted"/>
<feature type="domain" description="Response regulatory" evidence="16">
    <location>
        <begin position="971"/>
        <end position="1090"/>
    </location>
</feature>
<evidence type="ECO:0000256" key="9">
    <source>
        <dbReference type="ARBA" id="ARBA00022840"/>
    </source>
</evidence>
<evidence type="ECO:0000259" key="17">
    <source>
        <dbReference type="PROSITE" id="PS50894"/>
    </source>
</evidence>
<evidence type="ECO:0000256" key="10">
    <source>
        <dbReference type="ARBA" id="ARBA00022989"/>
    </source>
</evidence>
<dbReference type="Gene3D" id="3.30.565.10">
    <property type="entry name" value="Histidine kinase-like ATPase, C-terminal domain"/>
    <property type="match status" value="1"/>
</dbReference>
<feature type="modified residue" description="Phosphohistidine" evidence="13">
    <location>
        <position position="1150"/>
    </location>
</feature>
<dbReference type="SUPFAM" id="SSF55785">
    <property type="entry name" value="PYP-like sensor domain (PAS domain)"/>
    <property type="match status" value="1"/>
</dbReference>
<dbReference type="PANTHER" id="PTHR45339:SF1">
    <property type="entry name" value="HYBRID SIGNAL TRANSDUCTION HISTIDINE KINASE J"/>
    <property type="match status" value="1"/>
</dbReference>
<evidence type="ECO:0000313" key="19">
    <source>
        <dbReference type="Proteomes" id="UP000018957"/>
    </source>
</evidence>
<dbReference type="CDD" id="cd17546">
    <property type="entry name" value="REC_hyHK_CKI1_RcsC-like"/>
    <property type="match status" value="1"/>
</dbReference>
<gene>
    <name evidence="18" type="ORF">PTE_02748</name>
</gene>
<comment type="caution">
    <text evidence="18">The sequence shown here is derived from an EMBL/GenBank/DDBJ whole genome shotgun (WGS) entry which is preliminary data.</text>
</comment>
<dbReference type="InterPro" id="IPR003594">
    <property type="entry name" value="HATPase_dom"/>
</dbReference>
<dbReference type="InterPro" id="IPR005467">
    <property type="entry name" value="His_kinase_dom"/>
</dbReference>
<dbReference type="InterPro" id="IPR001789">
    <property type="entry name" value="Sig_transdc_resp-reg_receiver"/>
</dbReference>
<dbReference type="Proteomes" id="UP000018957">
    <property type="component" value="Unassembled WGS sequence"/>
</dbReference>
<dbReference type="EMBL" id="AYSJ01000013">
    <property type="protein sequence ID" value="ETS30802.1"/>
    <property type="molecule type" value="Genomic_DNA"/>
</dbReference>
<dbReference type="Gene3D" id="3.30.450.20">
    <property type="entry name" value="PAS domain"/>
    <property type="match status" value="1"/>
</dbReference>
<keyword evidence="18" id="KW-0808">Transferase</keyword>
<keyword evidence="8" id="KW-0547">Nucleotide-binding</keyword>
<comment type="subcellular location">
    <subcellularLocation>
        <location evidence="2">Cell membrane</location>
        <topology evidence="2">Multi-pass membrane protein</topology>
    </subcellularLocation>
</comment>
<dbReference type="InterPro" id="IPR008207">
    <property type="entry name" value="Sig_transdc_His_kin_Hpt_dom"/>
</dbReference>
<dbReference type="SUPFAM" id="SSF55874">
    <property type="entry name" value="ATPase domain of HSP90 chaperone/DNA topoisomerase II/histidine kinase"/>
    <property type="match status" value="1"/>
</dbReference>
<dbReference type="InterPro" id="IPR035965">
    <property type="entry name" value="PAS-like_dom_sf"/>
</dbReference>
<dbReference type="CDD" id="cd13707">
    <property type="entry name" value="PBP2_BvgS_D2"/>
    <property type="match status" value="1"/>
</dbReference>
<comment type="catalytic activity">
    <reaction evidence="1">
        <text>ATP + protein L-histidine = ADP + protein N-phospho-L-histidine.</text>
        <dbReference type="EC" id="2.7.13.3"/>
    </reaction>
</comment>
<dbReference type="InterPro" id="IPR036890">
    <property type="entry name" value="HATPase_C_sf"/>
</dbReference>
<keyword evidence="12" id="KW-0472">Membrane</keyword>
<evidence type="ECO:0000256" key="5">
    <source>
        <dbReference type="ARBA" id="ARBA00022553"/>
    </source>
</evidence>
<dbReference type="InterPro" id="IPR036097">
    <property type="entry name" value="HisK_dim/P_sf"/>
</dbReference>
<evidence type="ECO:0000313" key="18">
    <source>
        <dbReference type="EMBL" id="ETS30802.1"/>
    </source>
</evidence>
<keyword evidence="18" id="KW-0418">Kinase</keyword>
<dbReference type="SUPFAM" id="SSF53850">
    <property type="entry name" value="Periplasmic binding protein-like II"/>
    <property type="match status" value="2"/>
</dbReference>
<evidence type="ECO:0000256" key="1">
    <source>
        <dbReference type="ARBA" id="ARBA00000085"/>
    </source>
</evidence>
<dbReference type="Pfam" id="PF00512">
    <property type="entry name" value="HisKA"/>
    <property type="match status" value="1"/>
</dbReference>
<reference evidence="18 19" key="1">
    <citation type="submission" date="2013-11" db="EMBL/GenBank/DDBJ databases">
        <title>Elucidation of the Photorhabdus temperata genome and generation of transposon mutant library to identify motility mutants.</title>
        <authorList>
            <person name="Hurst S.G.IV."/>
            <person name="Micheals B."/>
            <person name="Abebe-Akele F."/>
            <person name="Rowedder H."/>
            <person name="Bullock H."/>
            <person name="Jackobeck R."/>
            <person name="Janicki E."/>
            <person name="Tisa L.S."/>
        </authorList>
    </citation>
    <scope>NUCLEOTIDE SEQUENCE [LARGE SCALE GENOMIC DNA]</scope>
    <source>
        <strain evidence="18 19">NC19</strain>
    </source>
</reference>
<keyword evidence="9" id="KW-0067">ATP-binding</keyword>
<evidence type="ECO:0000256" key="2">
    <source>
        <dbReference type="ARBA" id="ARBA00004651"/>
    </source>
</evidence>
<dbReference type="Gene3D" id="1.10.287.130">
    <property type="match status" value="1"/>
</dbReference>